<comment type="caution">
    <text evidence="1">The sequence shown here is derived from an EMBL/GenBank/DDBJ whole genome shotgun (WGS) entry which is preliminary data.</text>
</comment>
<protein>
    <submittedName>
        <fullName evidence="1">Uncharacterized protein</fullName>
    </submittedName>
</protein>
<accession>A0A8J4SM96</accession>
<dbReference type="AlphaFoldDB" id="A0A8J4SM96"/>
<proteinExistence type="predicted"/>
<keyword evidence="2" id="KW-1185">Reference proteome</keyword>
<sequence length="152" mass="17898">MRMKDFLDFRTLGGLSSTEKEFQMVMFRHVNGQQAVRCIYTFPYEVDEDPEDWGNVMKKLECYCLGFTNDNFERYKFNCSVQEPGESVDQFVQAVTVCNCMHDKLIKERLIIGMRNGNLTKRMLGYPQLTLKRRTDMRRSEENVNRVAAKEP</sequence>
<dbReference type="OrthoDB" id="6279138at2759"/>
<dbReference type="PANTHER" id="PTHR33198">
    <property type="entry name" value="ANK_REP_REGION DOMAIN-CONTAINING PROTEIN-RELATED"/>
    <property type="match status" value="1"/>
</dbReference>
<name>A0A8J4SM96_9TREM</name>
<gene>
    <name evidence="1" type="ORF">PHET_07924</name>
</gene>
<reference evidence="1" key="1">
    <citation type="submission" date="2019-05" db="EMBL/GenBank/DDBJ databases">
        <title>Annotation for the trematode Paragonimus heterotremus.</title>
        <authorList>
            <person name="Choi Y.-J."/>
        </authorList>
    </citation>
    <scope>NUCLEOTIDE SEQUENCE</scope>
    <source>
        <strain evidence="1">LC</strain>
    </source>
</reference>
<organism evidence="1 2">
    <name type="scientific">Paragonimus heterotremus</name>
    <dbReference type="NCBI Taxonomy" id="100268"/>
    <lineage>
        <taxon>Eukaryota</taxon>
        <taxon>Metazoa</taxon>
        <taxon>Spiralia</taxon>
        <taxon>Lophotrochozoa</taxon>
        <taxon>Platyhelminthes</taxon>
        <taxon>Trematoda</taxon>
        <taxon>Digenea</taxon>
        <taxon>Plagiorchiida</taxon>
        <taxon>Troglotremata</taxon>
        <taxon>Troglotrematidae</taxon>
        <taxon>Paragonimus</taxon>
    </lineage>
</organism>
<dbReference type="EMBL" id="LUCH01005454">
    <property type="protein sequence ID" value="KAF5398057.1"/>
    <property type="molecule type" value="Genomic_DNA"/>
</dbReference>
<dbReference type="Proteomes" id="UP000748531">
    <property type="component" value="Unassembled WGS sequence"/>
</dbReference>
<evidence type="ECO:0000313" key="1">
    <source>
        <dbReference type="EMBL" id="KAF5398057.1"/>
    </source>
</evidence>
<dbReference type="PANTHER" id="PTHR33198:SF20">
    <property type="entry name" value="RETROTRANSPOSON GAG DOMAIN-CONTAINING PROTEIN"/>
    <property type="match status" value="1"/>
</dbReference>
<evidence type="ECO:0000313" key="2">
    <source>
        <dbReference type="Proteomes" id="UP000748531"/>
    </source>
</evidence>